<evidence type="ECO:0000256" key="5">
    <source>
        <dbReference type="ARBA" id="ARBA00022692"/>
    </source>
</evidence>
<gene>
    <name evidence="9" type="ORF">EDD27_5820</name>
</gene>
<dbReference type="PANTHER" id="PTHR30269:SF37">
    <property type="entry name" value="MEMBRANE TRANSPORTER PROTEIN"/>
    <property type="match status" value="1"/>
</dbReference>
<evidence type="ECO:0000256" key="6">
    <source>
        <dbReference type="ARBA" id="ARBA00022989"/>
    </source>
</evidence>
<dbReference type="OrthoDB" id="5472127at2"/>
<feature type="transmembrane region" description="Helical" evidence="8">
    <location>
        <begin position="162"/>
        <end position="182"/>
    </location>
</feature>
<keyword evidence="7 8" id="KW-0472">Membrane</keyword>
<dbReference type="AlphaFoldDB" id="A0A438MBP4"/>
<dbReference type="GO" id="GO:0005886">
    <property type="term" value="C:plasma membrane"/>
    <property type="evidence" value="ECO:0007669"/>
    <property type="project" value="UniProtKB-SubCell"/>
</dbReference>
<keyword evidence="10" id="KW-1185">Reference proteome</keyword>
<feature type="transmembrane region" description="Helical" evidence="8">
    <location>
        <begin position="100"/>
        <end position="118"/>
    </location>
</feature>
<keyword evidence="5 8" id="KW-0812">Transmembrane</keyword>
<comment type="caution">
    <text evidence="9">The sequence shown here is derived from an EMBL/GenBank/DDBJ whole genome shotgun (WGS) entry which is preliminary data.</text>
</comment>
<sequence>MIDAASVLILAGLAVFVGAIVQGAVGFGLGLVAAPVLTLLNPELMPGAIQVVNMTLPLFTLAAEWRRVDWRGLGFAVLGRIPGSVLGALIVVYVSVYTRGIFVAVMVLVAVALTARALSVPRNGVTITSAGFVSGITGTATGIGGPPLALVYQSAKGSQIRATLAMFFFLSAAQSLVILALVDELPSRALATGAILIAPMVLGFLVSGPLRRYLDGGKVRAAVLVVAAASAVALIVQNVVSQVMSA</sequence>
<evidence type="ECO:0000313" key="10">
    <source>
        <dbReference type="Proteomes" id="UP000284824"/>
    </source>
</evidence>
<dbReference type="Pfam" id="PF01925">
    <property type="entry name" value="TauE"/>
    <property type="match status" value="1"/>
</dbReference>
<proteinExistence type="inferred from homology"/>
<evidence type="ECO:0000256" key="4">
    <source>
        <dbReference type="ARBA" id="ARBA00022475"/>
    </source>
</evidence>
<dbReference type="Proteomes" id="UP000284824">
    <property type="component" value="Unassembled WGS sequence"/>
</dbReference>
<evidence type="ECO:0000313" key="9">
    <source>
        <dbReference type="EMBL" id="RVX43149.1"/>
    </source>
</evidence>
<evidence type="ECO:0000256" key="8">
    <source>
        <dbReference type="RuleBase" id="RU363041"/>
    </source>
</evidence>
<evidence type="ECO:0000256" key="2">
    <source>
        <dbReference type="ARBA" id="ARBA00009142"/>
    </source>
</evidence>
<feature type="transmembrane region" description="Helical" evidence="8">
    <location>
        <begin position="188"/>
        <end position="207"/>
    </location>
</feature>
<dbReference type="InterPro" id="IPR052017">
    <property type="entry name" value="TSUP"/>
</dbReference>
<reference evidence="9 10" key="1">
    <citation type="submission" date="2019-01" db="EMBL/GenBank/DDBJ databases">
        <title>Sequencing the genomes of 1000 actinobacteria strains.</title>
        <authorList>
            <person name="Klenk H.-P."/>
        </authorList>
    </citation>
    <scope>NUCLEOTIDE SEQUENCE [LARGE SCALE GENOMIC DNA]</scope>
    <source>
        <strain evidence="9 10">DSM 43925</strain>
    </source>
</reference>
<evidence type="ECO:0000256" key="7">
    <source>
        <dbReference type="ARBA" id="ARBA00023136"/>
    </source>
</evidence>
<protein>
    <recommendedName>
        <fullName evidence="8">Probable membrane transporter protein</fullName>
    </recommendedName>
</protein>
<feature type="transmembrane region" description="Helical" evidence="8">
    <location>
        <begin position="72"/>
        <end position="94"/>
    </location>
</feature>
<evidence type="ECO:0000256" key="3">
    <source>
        <dbReference type="ARBA" id="ARBA00022448"/>
    </source>
</evidence>
<feature type="transmembrane region" description="Helical" evidence="8">
    <location>
        <begin position="219"/>
        <end position="240"/>
    </location>
</feature>
<keyword evidence="4 8" id="KW-1003">Cell membrane</keyword>
<name>A0A438MBP4_9ACTN</name>
<dbReference type="EMBL" id="SAUN01000001">
    <property type="protein sequence ID" value="RVX43149.1"/>
    <property type="molecule type" value="Genomic_DNA"/>
</dbReference>
<comment type="similarity">
    <text evidence="2 8">Belongs to the 4-toluene sulfonate uptake permease (TSUP) (TC 2.A.102) family.</text>
</comment>
<keyword evidence="3" id="KW-0813">Transport</keyword>
<comment type="subcellular location">
    <subcellularLocation>
        <location evidence="1 8">Cell membrane</location>
        <topology evidence="1 8">Multi-pass membrane protein</topology>
    </subcellularLocation>
</comment>
<dbReference type="PANTHER" id="PTHR30269">
    <property type="entry name" value="TRANSMEMBRANE PROTEIN YFCA"/>
    <property type="match status" value="1"/>
</dbReference>
<evidence type="ECO:0000256" key="1">
    <source>
        <dbReference type="ARBA" id="ARBA00004651"/>
    </source>
</evidence>
<dbReference type="RefSeq" id="WP_127935129.1">
    <property type="nucleotide sequence ID" value="NZ_SAUN01000001.1"/>
</dbReference>
<accession>A0A438MBP4</accession>
<dbReference type="InterPro" id="IPR002781">
    <property type="entry name" value="TM_pro_TauE-like"/>
</dbReference>
<keyword evidence="6 8" id="KW-1133">Transmembrane helix</keyword>
<organism evidence="9 10">
    <name type="scientific">Nonomuraea polychroma</name>
    <dbReference type="NCBI Taxonomy" id="46176"/>
    <lineage>
        <taxon>Bacteria</taxon>
        <taxon>Bacillati</taxon>
        <taxon>Actinomycetota</taxon>
        <taxon>Actinomycetes</taxon>
        <taxon>Streptosporangiales</taxon>
        <taxon>Streptosporangiaceae</taxon>
        <taxon>Nonomuraea</taxon>
    </lineage>
</organism>